<dbReference type="GO" id="GO:0005634">
    <property type="term" value="C:nucleus"/>
    <property type="evidence" value="ECO:0007669"/>
    <property type="project" value="UniProtKB-SubCell"/>
</dbReference>
<dbReference type="OrthoDB" id="2448202at2759"/>
<keyword evidence="4 10" id="KW-0863">Zinc-finger</keyword>
<evidence type="ECO:0000256" key="3">
    <source>
        <dbReference type="ARBA" id="ARBA00022723"/>
    </source>
</evidence>
<dbReference type="Pfam" id="PF05699">
    <property type="entry name" value="Dimer_Tnp_hAT"/>
    <property type="match status" value="1"/>
</dbReference>
<keyword evidence="5" id="KW-0862">Zinc</keyword>
<gene>
    <name evidence="12" type="ORF">CHRIB12_LOCUS3497</name>
</gene>
<dbReference type="PANTHER" id="PTHR46481">
    <property type="entry name" value="ZINC FINGER BED DOMAIN-CONTAINING PROTEIN 4"/>
    <property type="match status" value="1"/>
</dbReference>
<evidence type="ECO:0000256" key="4">
    <source>
        <dbReference type="ARBA" id="ARBA00022771"/>
    </source>
</evidence>
<dbReference type="EMBL" id="CAGKOT010000005">
    <property type="protein sequence ID" value="CAB5339141.1"/>
    <property type="molecule type" value="Genomic_DNA"/>
</dbReference>
<evidence type="ECO:0000313" key="12">
    <source>
        <dbReference type="EMBL" id="CAB5339141.1"/>
    </source>
</evidence>
<comment type="subcellular location">
    <subcellularLocation>
        <location evidence="1">Nucleus</location>
    </subcellularLocation>
</comment>
<keyword evidence="8" id="KW-0804">Transcription</keyword>
<dbReference type="PROSITE" id="PS50808">
    <property type="entry name" value="ZF_BED"/>
    <property type="match status" value="1"/>
</dbReference>
<comment type="subunit">
    <text evidence="2">Homodimer.</text>
</comment>
<dbReference type="AlphaFoldDB" id="A0A915YTT0"/>
<dbReference type="GO" id="GO:0008270">
    <property type="term" value="F:zinc ion binding"/>
    <property type="evidence" value="ECO:0007669"/>
    <property type="project" value="UniProtKB-KW"/>
</dbReference>
<dbReference type="InterPro" id="IPR025525">
    <property type="entry name" value="hAT-like_transposase_RNase-H"/>
</dbReference>
<organism evidence="12 13">
    <name type="scientific">Rhizophagus irregularis</name>
    <dbReference type="NCBI Taxonomy" id="588596"/>
    <lineage>
        <taxon>Eukaryota</taxon>
        <taxon>Fungi</taxon>
        <taxon>Fungi incertae sedis</taxon>
        <taxon>Mucoromycota</taxon>
        <taxon>Glomeromycotina</taxon>
        <taxon>Glomeromycetes</taxon>
        <taxon>Glomerales</taxon>
        <taxon>Glomeraceae</taxon>
        <taxon>Rhizophagus</taxon>
    </lineage>
</organism>
<dbReference type="InterPro" id="IPR052035">
    <property type="entry name" value="ZnF_BED_domain_contain"/>
</dbReference>
<accession>A0A915YTT0</accession>
<evidence type="ECO:0000256" key="1">
    <source>
        <dbReference type="ARBA" id="ARBA00004123"/>
    </source>
</evidence>
<evidence type="ECO:0000256" key="10">
    <source>
        <dbReference type="PROSITE-ProRule" id="PRU00027"/>
    </source>
</evidence>
<proteinExistence type="predicted"/>
<dbReference type="Proteomes" id="UP000684084">
    <property type="component" value="Unassembled WGS sequence"/>
</dbReference>
<evidence type="ECO:0000256" key="7">
    <source>
        <dbReference type="ARBA" id="ARBA00023125"/>
    </source>
</evidence>
<reference evidence="12" key="1">
    <citation type="submission" date="2020-05" db="EMBL/GenBank/DDBJ databases">
        <authorList>
            <person name="Rincon C."/>
            <person name="Sanders R I."/>
            <person name="Robbins C."/>
            <person name="Chaturvedi A."/>
        </authorList>
    </citation>
    <scope>NUCLEOTIDE SEQUENCE</scope>
    <source>
        <strain evidence="12">CHB12</strain>
    </source>
</reference>
<name>A0A915YTT0_9GLOM</name>
<dbReference type="PANTHER" id="PTHR46481:SF10">
    <property type="entry name" value="ZINC FINGER BED DOMAIN-CONTAINING PROTEIN 39"/>
    <property type="match status" value="1"/>
</dbReference>
<dbReference type="InterPro" id="IPR008906">
    <property type="entry name" value="HATC_C_dom"/>
</dbReference>
<sequence length="551" mass="64511">MEALSEITNHLPKRRKTDPLWNFLDEIDNKRYCQLCHKGYSIETGLTTIKAHFKHENQSKFNEIFTNNTQIIEPYDEKNEIKIQIMNYLIKWIITDQQAFFLVENSDFQLFVNSLNPRFQLPTRQLISESIIKLYNHKREMLYNFFEKTQHKFSITTDAWTSCTNLGYLAITLHWINENWTMTRVLLDMVPLHERHTGSYITEKVLETITYYNIGARILSVTTDNAANMNVFGRTLSEGASYIRKSQPLFEDLKKIFELKGKPFLIPDLDVPTRWNSTYIMIDKMCRIRDMTDILVDSNIILKDRYLNEKDWNEINTIATLLEPMAKATNLLSSSSYPTMGDLHIIFPVILKILNDASENGNIMPSIKGQIARRMYKKLNDYWAILQDCCYLSVVLDPNTKLSSFDNETTERIRTLMYNTYARYAKESEESNSDNTSNSSRNYFKKHLKSMSLTTGNYMHNMHNILEEYFLSIEEDCNVLEFWKVRSTDIRYAGLAQMARDYLIVQATSVPSEQIFSVAKHTISPTRNRLSEENIRASLCLKSWYDANIIE</sequence>
<dbReference type="Pfam" id="PF14372">
    <property type="entry name" value="hAT-like_RNase-H"/>
    <property type="match status" value="1"/>
</dbReference>
<keyword evidence="6" id="KW-0805">Transcription regulation</keyword>
<evidence type="ECO:0000256" key="6">
    <source>
        <dbReference type="ARBA" id="ARBA00023015"/>
    </source>
</evidence>
<evidence type="ECO:0000256" key="5">
    <source>
        <dbReference type="ARBA" id="ARBA00022833"/>
    </source>
</evidence>
<dbReference type="GO" id="GO:0046983">
    <property type="term" value="F:protein dimerization activity"/>
    <property type="evidence" value="ECO:0007669"/>
    <property type="project" value="InterPro"/>
</dbReference>
<keyword evidence="3" id="KW-0479">Metal-binding</keyword>
<feature type="domain" description="BED-type" evidence="11">
    <location>
        <begin position="15"/>
        <end position="64"/>
    </location>
</feature>
<keyword evidence="9" id="KW-0539">Nucleus</keyword>
<dbReference type="GO" id="GO:0003677">
    <property type="term" value="F:DNA binding"/>
    <property type="evidence" value="ECO:0007669"/>
    <property type="project" value="UniProtKB-KW"/>
</dbReference>
<protein>
    <recommendedName>
        <fullName evidence="11">BED-type domain-containing protein</fullName>
    </recommendedName>
</protein>
<comment type="caution">
    <text evidence="12">The sequence shown here is derived from an EMBL/GenBank/DDBJ whole genome shotgun (WGS) entry which is preliminary data.</text>
</comment>
<evidence type="ECO:0000256" key="2">
    <source>
        <dbReference type="ARBA" id="ARBA00011738"/>
    </source>
</evidence>
<evidence type="ECO:0000256" key="8">
    <source>
        <dbReference type="ARBA" id="ARBA00023163"/>
    </source>
</evidence>
<evidence type="ECO:0000313" key="13">
    <source>
        <dbReference type="Proteomes" id="UP000684084"/>
    </source>
</evidence>
<evidence type="ECO:0000259" key="11">
    <source>
        <dbReference type="PROSITE" id="PS50808"/>
    </source>
</evidence>
<evidence type="ECO:0000256" key="9">
    <source>
        <dbReference type="ARBA" id="ARBA00023242"/>
    </source>
</evidence>
<dbReference type="InterPro" id="IPR003656">
    <property type="entry name" value="Znf_BED"/>
</dbReference>
<keyword evidence="7" id="KW-0238">DNA-binding</keyword>